<evidence type="ECO:0000256" key="10">
    <source>
        <dbReference type="SAM" id="SignalP"/>
    </source>
</evidence>
<keyword evidence="8" id="KW-0482">Metalloprotease</keyword>
<dbReference type="NCBIfam" id="NF004809">
    <property type="entry name" value="PRK06156.1"/>
    <property type="match status" value="1"/>
</dbReference>
<protein>
    <submittedName>
        <fullName evidence="11">Dipeptidase</fullName>
    </submittedName>
</protein>
<dbReference type="Gene3D" id="3.30.70.360">
    <property type="match status" value="2"/>
</dbReference>
<dbReference type="NCBIfam" id="TIGR01887">
    <property type="entry name" value="dipeptidaselike"/>
    <property type="match status" value="1"/>
</dbReference>
<evidence type="ECO:0000256" key="1">
    <source>
        <dbReference type="ARBA" id="ARBA00001947"/>
    </source>
</evidence>
<dbReference type="Pfam" id="PF01546">
    <property type="entry name" value="Peptidase_M20"/>
    <property type="match status" value="1"/>
</dbReference>
<dbReference type="PANTHER" id="PTHR43808:SF31">
    <property type="entry name" value="N-ACETYL-L-CITRULLINE DEACETYLASE"/>
    <property type="match status" value="1"/>
</dbReference>
<comment type="cofactor">
    <cofactor evidence="1">
        <name>Zn(2+)</name>
        <dbReference type="ChEBI" id="CHEBI:29105"/>
    </cofactor>
</comment>
<dbReference type="Proteomes" id="UP000446768">
    <property type="component" value="Unassembled WGS sequence"/>
</dbReference>
<evidence type="ECO:0000256" key="8">
    <source>
        <dbReference type="ARBA" id="ARBA00023049"/>
    </source>
</evidence>
<dbReference type="EMBL" id="WKJJ01000021">
    <property type="protein sequence ID" value="MRV75482.1"/>
    <property type="molecule type" value="Genomic_DNA"/>
</dbReference>
<keyword evidence="7" id="KW-0224">Dipeptidase</keyword>
<dbReference type="Gene3D" id="3.40.630.10">
    <property type="entry name" value="Zn peptidases"/>
    <property type="match status" value="1"/>
</dbReference>
<evidence type="ECO:0000256" key="5">
    <source>
        <dbReference type="ARBA" id="ARBA00022801"/>
    </source>
</evidence>
<evidence type="ECO:0000313" key="11">
    <source>
        <dbReference type="EMBL" id="MRV75482.1"/>
    </source>
</evidence>
<keyword evidence="3" id="KW-0645">Protease</keyword>
<comment type="caution">
    <text evidence="11">The sequence shown here is derived from an EMBL/GenBank/DDBJ whole genome shotgun (WGS) entry which is preliminary data.</text>
</comment>
<dbReference type="GO" id="GO:0008777">
    <property type="term" value="F:acetylornithine deacetylase activity"/>
    <property type="evidence" value="ECO:0007669"/>
    <property type="project" value="TreeGrafter"/>
</dbReference>
<keyword evidence="6" id="KW-0862">Zinc</keyword>
<feature type="signal peptide" evidence="10">
    <location>
        <begin position="1"/>
        <end position="28"/>
    </location>
</feature>
<accession>A0A7X2LWT2</accession>
<dbReference type="RefSeq" id="WP_154380078.1">
    <property type="nucleotide sequence ID" value="NZ_WKJJ01000021.1"/>
</dbReference>
<dbReference type="SUPFAM" id="SSF55031">
    <property type="entry name" value="Bacterial exopeptidase dimerisation domain"/>
    <property type="match status" value="1"/>
</dbReference>
<keyword evidence="5" id="KW-0378">Hydrolase</keyword>
<keyword evidence="12" id="KW-1185">Reference proteome</keyword>
<keyword evidence="9" id="KW-0170">Cobalt</keyword>
<dbReference type="InterPro" id="IPR036264">
    <property type="entry name" value="Bact_exopeptidase_dim_dom"/>
</dbReference>
<evidence type="ECO:0000256" key="9">
    <source>
        <dbReference type="ARBA" id="ARBA00023285"/>
    </source>
</evidence>
<name>A0A7X2LWT2_9BURK</name>
<evidence type="ECO:0000313" key="12">
    <source>
        <dbReference type="Proteomes" id="UP000446768"/>
    </source>
</evidence>
<feature type="chain" id="PRO_5030607945" evidence="10">
    <location>
        <begin position="29"/>
        <end position="508"/>
    </location>
</feature>
<dbReference type="InterPro" id="IPR050072">
    <property type="entry name" value="Peptidase_M20A"/>
</dbReference>
<dbReference type="AlphaFoldDB" id="A0A7X2LWT2"/>
<evidence type="ECO:0000256" key="7">
    <source>
        <dbReference type="ARBA" id="ARBA00022997"/>
    </source>
</evidence>
<dbReference type="SUPFAM" id="SSF53187">
    <property type="entry name" value="Zn-dependent exopeptidases"/>
    <property type="match status" value="1"/>
</dbReference>
<dbReference type="GO" id="GO:0008270">
    <property type="term" value="F:zinc ion binding"/>
    <property type="evidence" value="ECO:0007669"/>
    <property type="project" value="InterPro"/>
</dbReference>
<evidence type="ECO:0000256" key="6">
    <source>
        <dbReference type="ARBA" id="ARBA00022833"/>
    </source>
</evidence>
<proteinExistence type="inferred from homology"/>
<dbReference type="PANTHER" id="PTHR43808">
    <property type="entry name" value="ACETYLORNITHINE DEACETYLASE"/>
    <property type="match status" value="1"/>
</dbReference>
<dbReference type="GO" id="GO:0006508">
    <property type="term" value="P:proteolysis"/>
    <property type="evidence" value="ECO:0007669"/>
    <property type="project" value="UniProtKB-KW"/>
</dbReference>
<keyword evidence="10" id="KW-0732">Signal</keyword>
<comment type="similarity">
    <text evidence="2">Belongs to the peptidase M20A family.</text>
</comment>
<evidence type="ECO:0000256" key="3">
    <source>
        <dbReference type="ARBA" id="ARBA00022670"/>
    </source>
</evidence>
<organism evidence="11 12">
    <name type="scientific">Pseudoduganella rivuli</name>
    <dbReference type="NCBI Taxonomy" id="2666085"/>
    <lineage>
        <taxon>Bacteria</taxon>
        <taxon>Pseudomonadati</taxon>
        <taxon>Pseudomonadota</taxon>
        <taxon>Betaproteobacteria</taxon>
        <taxon>Burkholderiales</taxon>
        <taxon>Oxalobacteraceae</taxon>
        <taxon>Telluria group</taxon>
        <taxon>Pseudoduganella</taxon>
    </lineage>
</organism>
<dbReference type="InterPro" id="IPR002933">
    <property type="entry name" value="Peptidase_M20"/>
</dbReference>
<keyword evidence="4" id="KW-0479">Metal-binding</keyword>
<dbReference type="GO" id="GO:0006526">
    <property type="term" value="P:L-arginine biosynthetic process"/>
    <property type="evidence" value="ECO:0007669"/>
    <property type="project" value="TreeGrafter"/>
</dbReference>
<reference evidence="11 12" key="1">
    <citation type="submission" date="2019-11" db="EMBL/GenBank/DDBJ databases">
        <title>Novel species isolated from a subtropical stream in China.</title>
        <authorList>
            <person name="Lu H."/>
        </authorList>
    </citation>
    <scope>NUCLEOTIDE SEQUENCE [LARGE SCALE GENOMIC DNA]</scope>
    <source>
        <strain evidence="11 12">FT92W</strain>
    </source>
</reference>
<evidence type="ECO:0000256" key="2">
    <source>
        <dbReference type="ARBA" id="ARBA00006247"/>
    </source>
</evidence>
<sequence length="508" mass="55112">MLKKRTLAAVLLAALSATLPALSPAMEAAPLSAPATAAARHALDTYPDQVKASLARMVSFNTVADPAVPAEKNPQHQGFKQFLKEEAERLGFDYRDHGMVVVIGYGASEDRVGIITHGDVQPVNPAKWAKSPFELDATSEPGRLVARGAEDDKGPIATALYAMKAIKDQKVPLRRRLELYVYMAEESDWAPLEAFLKDHNPPQLNITLDAEYPVVTAEKGWGLVAVTIPAMPAKNAGKEPEVREFSGGYFASQIPEDASAVIGNATRALEAQIKKRGAAQKGMRYQTTWQGKDLKVTALGLSAHSSKPEEGVNAIAMLADALKVRPWRTTSAGAMVDFINDMVGTGIVGERFGKVAYRDAFMGPMTVAPTVLAQKVGSMELTINLRRPRGKGKAELTAQFQQAFDQWKRLHAPQARIRMEIGEPWVQTDAPQVPLLLDVFSHYTGIARARPVSIGGGTNSRLFPKAVAFGPAMPGVAYTGHSEHEFITQQQLLLNLQMYTAALVELAR</sequence>
<dbReference type="GO" id="GO:0016805">
    <property type="term" value="F:dipeptidase activity"/>
    <property type="evidence" value="ECO:0007669"/>
    <property type="project" value="UniProtKB-KW"/>
</dbReference>
<dbReference type="GO" id="GO:0008237">
    <property type="term" value="F:metallopeptidase activity"/>
    <property type="evidence" value="ECO:0007669"/>
    <property type="project" value="UniProtKB-KW"/>
</dbReference>
<gene>
    <name evidence="11" type="ORF">GJ700_27555</name>
</gene>
<dbReference type="InterPro" id="IPR010964">
    <property type="entry name" value="M20A_pepV-rel"/>
</dbReference>
<evidence type="ECO:0000256" key="4">
    <source>
        <dbReference type="ARBA" id="ARBA00022723"/>
    </source>
</evidence>